<feature type="region of interest" description="Disordered" evidence="1">
    <location>
        <begin position="1"/>
        <end position="97"/>
    </location>
</feature>
<keyword evidence="3" id="KW-1185">Reference proteome</keyword>
<dbReference type="AlphaFoldDB" id="A0AA88P0B5"/>
<gene>
    <name evidence="2" type="ORF">Q8A67_023677</name>
</gene>
<accession>A0AA88P0B5</accession>
<reference evidence="2" key="1">
    <citation type="submission" date="2023-08" db="EMBL/GenBank/DDBJ databases">
        <title>Chromosome-level Genome Assembly of mud carp (Cirrhinus molitorella).</title>
        <authorList>
            <person name="Liu H."/>
        </authorList>
    </citation>
    <scope>NUCLEOTIDE SEQUENCE</scope>
    <source>
        <strain evidence="2">Prfri</strain>
        <tissue evidence="2">Muscle</tissue>
    </source>
</reference>
<protein>
    <submittedName>
        <fullName evidence="2">Uncharacterized protein</fullName>
    </submittedName>
</protein>
<feature type="compositionally biased region" description="Polar residues" evidence="1">
    <location>
        <begin position="1"/>
        <end position="11"/>
    </location>
</feature>
<dbReference type="EMBL" id="JAUYZG010000023">
    <property type="protein sequence ID" value="KAK2871150.1"/>
    <property type="molecule type" value="Genomic_DNA"/>
</dbReference>
<evidence type="ECO:0000313" key="3">
    <source>
        <dbReference type="Proteomes" id="UP001187343"/>
    </source>
</evidence>
<comment type="caution">
    <text evidence="2">The sequence shown here is derived from an EMBL/GenBank/DDBJ whole genome shotgun (WGS) entry which is preliminary data.</text>
</comment>
<evidence type="ECO:0000256" key="1">
    <source>
        <dbReference type="SAM" id="MobiDB-lite"/>
    </source>
</evidence>
<organism evidence="2 3">
    <name type="scientific">Cirrhinus molitorella</name>
    <name type="common">mud carp</name>
    <dbReference type="NCBI Taxonomy" id="172907"/>
    <lineage>
        <taxon>Eukaryota</taxon>
        <taxon>Metazoa</taxon>
        <taxon>Chordata</taxon>
        <taxon>Craniata</taxon>
        <taxon>Vertebrata</taxon>
        <taxon>Euteleostomi</taxon>
        <taxon>Actinopterygii</taxon>
        <taxon>Neopterygii</taxon>
        <taxon>Teleostei</taxon>
        <taxon>Ostariophysi</taxon>
        <taxon>Cypriniformes</taxon>
        <taxon>Cyprinidae</taxon>
        <taxon>Labeoninae</taxon>
        <taxon>Labeonini</taxon>
        <taxon>Cirrhinus</taxon>
    </lineage>
</organism>
<evidence type="ECO:0000313" key="2">
    <source>
        <dbReference type="EMBL" id="KAK2871150.1"/>
    </source>
</evidence>
<dbReference type="Proteomes" id="UP001187343">
    <property type="component" value="Unassembled WGS sequence"/>
</dbReference>
<name>A0AA88P0B5_9TELE</name>
<sequence>MRETVIPTSRAANAWGKEQGLKSPQSPALLHRVEQDYGAFNRTPRQTERKRAGSPNGKEKRGGGGAESHTGALQPFLSTPETNGQKLPQLMRTTYKP</sequence>
<feature type="compositionally biased region" description="Basic and acidic residues" evidence="1">
    <location>
        <begin position="45"/>
        <end position="62"/>
    </location>
</feature>
<proteinExistence type="predicted"/>
<feature type="compositionally biased region" description="Polar residues" evidence="1">
    <location>
        <begin position="76"/>
        <end position="86"/>
    </location>
</feature>